<reference evidence="9 10" key="1">
    <citation type="submission" date="2017-11" db="EMBL/GenBank/DDBJ databases">
        <title>De novo assembly and phasing of dikaryotic genomes from two isolates of Puccinia coronata f. sp. avenae, the causal agent of oat crown rust.</title>
        <authorList>
            <person name="Miller M.E."/>
            <person name="Zhang Y."/>
            <person name="Omidvar V."/>
            <person name="Sperschneider J."/>
            <person name="Schwessinger B."/>
            <person name="Raley C."/>
            <person name="Palmer J.M."/>
            <person name="Garnica D."/>
            <person name="Upadhyaya N."/>
            <person name="Rathjen J."/>
            <person name="Taylor J.M."/>
            <person name="Park R.F."/>
            <person name="Dodds P.N."/>
            <person name="Hirsch C.D."/>
            <person name="Kianian S.F."/>
            <person name="Figueroa M."/>
        </authorList>
    </citation>
    <scope>NUCLEOTIDE SEQUENCE [LARGE SCALE GENOMIC DNA]</scope>
    <source>
        <strain evidence="5">12NC29</strain>
        <strain evidence="6">12SD80</strain>
    </source>
</reference>
<name>A0A2N5S2T1_9BASI</name>
<dbReference type="STRING" id="200324.A0A2N5S2T1"/>
<dbReference type="OrthoDB" id="10027013at2759"/>
<protein>
    <recommendedName>
        <fullName evidence="4">Methyltransferase type 11 domain-containing protein</fullName>
    </recommendedName>
</protein>
<dbReference type="Gene3D" id="3.40.50.150">
    <property type="entry name" value="Vaccinia Virus protein VP39"/>
    <property type="match status" value="1"/>
</dbReference>
<dbReference type="AlphaFoldDB" id="A0A2N5S2T1"/>
<dbReference type="PANTHER" id="PTHR44942">
    <property type="entry name" value="METHYLTRANSF_11 DOMAIN-CONTAINING PROTEIN"/>
    <property type="match status" value="1"/>
</dbReference>
<dbReference type="GO" id="GO:0032259">
    <property type="term" value="P:methylation"/>
    <property type="evidence" value="ECO:0007669"/>
    <property type="project" value="UniProtKB-KW"/>
</dbReference>
<evidence type="ECO:0000313" key="7">
    <source>
        <dbReference type="EMBL" id="PLW25696.1"/>
    </source>
</evidence>
<dbReference type="InterPro" id="IPR013216">
    <property type="entry name" value="Methyltransf_11"/>
</dbReference>
<evidence type="ECO:0000313" key="10">
    <source>
        <dbReference type="Proteomes" id="UP000235392"/>
    </source>
</evidence>
<evidence type="ECO:0000313" key="5">
    <source>
        <dbReference type="EMBL" id="PLW06285.1"/>
    </source>
</evidence>
<dbReference type="EMBL" id="PGCI01000255">
    <property type="protein sequence ID" value="PLW31997.1"/>
    <property type="molecule type" value="Genomic_DNA"/>
</dbReference>
<evidence type="ECO:0000256" key="2">
    <source>
        <dbReference type="ARBA" id="ARBA00022603"/>
    </source>
</evidence>
<comment type="caution">
    <text evidence="6">The sequence shown here is derived from an EMBL/GenBank/DDBJ whole genome shotgun (WGS) entry which is preliminary data.</text>
</comment>
<dbReference type="GO" id="GO:0008757">
    <property type="term" value="F:S-adenosylmethionine-dependent methyltransferase activity"/>
    <property type="evidence" value="ECO:0007669"/>
    <property type="project" value="InterPro"/>
</dbReference>
<dbReference type="SUPFAM" id="SSF53335">
    <property type="entry name" value="S-adenosyl-L-methionine-dependent methyltransferases"/>
    <property type="match status" value="1"/>
</dbReference>
<evidence type="ECO:0000259" key="4">
    <source>
        <dbReference type="Pfam" id="PF08241"/>
    </source>
</evidence>
<dbReference type="EMBL" id="PGCI01001124">
    <property type="protein sequence ID" value="PLW07523.1"/>
    <property type="molecule type" value="Genomic_DNA"/>
</dbReference>
<evidence type="ECO:0000313" key="9">
    <source>
        <dbReference type="Proteomes" id="UP000235388"/>
    </source>
</evidence>
<comment type="similarity">
    <text evidence="1">Belongs to the methyltransferase superfamily.</text>
</comment>
<evidence type="ECO:0000256" key="1">
    <source>
        <dbReference type="ARBA" id="ARBA00008361"/>
    </source>
</evidence>
<dbReference type="InterPro" id="IPR051052">
    <property type="entry name" value="Diverse_substrate_MTase"/>
</dbReference>
<evidence type="ECO:0000256" key="3">
    <source>
        <dbReference type="ARBA" id="ARBA00022679"/>
    </source>
</evidence>
<keyword evidence="3" id="KW-0808">Transferase</keyword>
<dbReference type="Proteomes" id="UP000235388">
    <property type="component" value="Unassembled WGS sequence"/>
</dbReference>
<dbReference type="PANTHER" id="PTHR44942:SF4">
    <property type="entry name" value="METHYLTRANSFERASE TYPE 11 DOMAIN-CONTAINING PROTEIN"/>
    <property type="match status" value="1"/>
</dbReference>
<dbReference type="CDD" id="cd02440">
    <property type="entry name" value="AdoMet_MTases"/>
    <property type="match status" value="1"/>
</dbReference>
<accession>A0A2N5S2T1</accession>
<proteinExistence type="inferred from homology"/>
<keyword evidence="9" id="KW-1185">Reference proteome</keyword>
<sequence>MSTSFSDSSYSVESYLDHRPRYPQELYDTILKFHNAPPSDNGQSSCPASQTKLALDIGCGPGIATAELVPRFEKVIAIDESESMVKLTSSHLPQVECHVASAARMPMIESGTVDLITVATAAHWFPPNWWEEAQRVLKPGGTVALWTISDKMIIEPSHAKTMEFYELQKGLIEAFRNHLAAGHEFIFNMYDTLPLPDSKLKFGPIQRMAWNQETVDAPNMLMGSQFNIDKLRKRLHTYSPIYRWRTENPSKKDTGNDPVEQMIAKLKAMTGWDDSTQFTAGHPLALIMTKKLTD</sequence>
<evidence type="ECO:0000313" key="8">
    <source>
        <dbReference type="EMBL" id="PLW31997.1"/>
    </source>
</evidence>
<keyword evidence="2" id="KW-0489">Methyltransferase</keyword>
<organism evidence="6 10">
    <name type="scientific">Puccinia coronata f. sp. avenae</name>
    <dbReference type="NCBI Taxonomy" id="200324"/>
    <lineage>
        <taxon>Eukaryota</taxon>
        <taxon>Fungi</taxon>
        <taxon>Dikarya</taxon>
        <taxon>Basidiomycota</taxon>
        <taxon>Pucciniomycotina</taxon>
        <taxon>Pucciniomycetes</taxon>
        <taxon>Pucciniales</taxon>
        <taxon>Pucciniaceae</taxon>
        <taxon>Puccinia</taxon>
    </lineage>
</organism>
<dbReference type="Proteomes" id="UP000235392">
    <property type="component" value="Unassembled WGS sequence"/>
</dbReference>
<dbReference type="EMBL" id="PGCJ01001332">
    <property type="protein sequence ID" value="PLW06285.1"/>
    <property type="molecule type" value="Genomic_DNA"/>
</dbReference>
<dbReference type="Pfam" id="PF08241">
    <property type="entry name" value="Methyltransf_11"/>
    <property type="match status" value="1"/>
</dbReference>
<dbReference type="InterPro" id="IPR029063">
    <property type="entry name" value="SAM-dependent_MTases_sf"/>
</dbReference>
<dbReference type="EMBL" id="PGCJ01000596">
    <property type="protein sequence ID" value="PLW25696.1"/>
    <property type="molecule type" value="Genomic_DNA"/>
</dbReference>
<evidence type="ECO:0000313" key="6">
    <source>
        <dbReference type="EMBL" id="PLW07523.1"/>
    </source>
</evidence>
<feature type="domain" description="Methyltransferase type 11" evidence="4">
    <location>
        <begin position="55"/>
        <end position="144"/>
    </location>
</feature>
<gene>
    <name evidence="7" type="ORF">PCANC_26585</name>
    <name evidence="5" type="ORF">PCANC_26918</name>
    <name evidence="8" type="ORF">PCASD_16531</name>
    <name evidence="6" type="ORF">PCASD_24078</name>
</gene>